<reference evidence="2 3" key="1">
    <citation type="journal article" date="2008" name="PLoS Genet.">
        <title>Genomic islands in the pathogenic filamentous fungus Aspergillus fumigatus.</title>
        <authorList>
            <person name="Fedorova N.D."/>
            <person name="Khaldi N."/>
            <person name="Joardar V.S."/>
            <person name="Maiti R."/>
            <person name="Amedeo P."/>
            <person name="Anderson M.J."/>
            <person name="Crabtree J."/>
            <person name="Silva J.C."/>
            <person name="Badger J.H."/>
            <person name="Albarraq A."/>
            <person name="Angiuoli S."/>
            <person name="Bussey H."/>
            <person name="Bowyer P."/>
            <person name="Cotty P.J."/>
            <person name="Dyer P.S."/>
            <person name="Egan A."/>
            <person name="Galens K."/>
            <person name="Fraser-Liggett C.M."/>
            <person name="Haas B.J."/>
            <person name="Inman J.M."/>
            <person name="Kent R."/>
            <person name="Lemieux S."/>
            <person name="Malavazi I."/>
            <person name="Orvis J."/>
            <person name="Roemer T."/>
            <person name="Ronning C.M."/>
            <person name="Sundaram J.P."/>
            <person name="Sutton G."/>
            <person name="Turner G."/>
            <person name="Venter J.C."/>
            <person name="White O.R."/>
            <person name="Whitty B.R."/>
            <person name="Youngman P."/>
            <person name="Wolfe K.H."/>
            <person name="Goldman G.H."/>
            <person name="Wortman J.R."/>
            <person name="Jiang B."/>
            <person name="Denning D.W."/>
            <person name="Nierman W.C."/>
        </authorList>
    </citation>
    <scope>NUCLEOTIDE SEQUENCE [LARGE SCALE GENOMIC DNA]</scope>
    <source>
        <strain evidence="3">ATCC 1007 / CBS 513.65 / DSM 816 / NCTC 3887 / NRRL 1</strain>
    </source>
</reference>
<protein>
    <recommendedName>
        <fullName evidence="1">Nucleoside phosphorylase domain-containing protein</fullName>
    </recommendedName>
</protein>
<proteinExistence type="predicted"/>
<evidence type="ECO:0000313" key="3">
    <source>
        <dbReference type="Proteomes" id="UP000006701"/>
    </source>
</evidence>
<dbReference type="GO" id="GO:0009116">
    <property type="term" value="P:nucleoside metabolic process"/>
    <property type="evidence" value="ECO:0007669"/>
    <property type="project" value="InterPro"/>
</dbReference>
<dbReference type="PANTHER" id="PTHR46082:SF6">
    <property type="entry name" value="AAA+ ATPASE DOMAIN-CONTAINING PROTEIN-RELATED"/>
    <property type="match status" value="1"/>
</dbReference>
<organism evidence="2 3">
    <name type="scientific">Aspergillus clavatus (strain ATCC 1007 / CBS 513.65 / DSM 816 / NCTC 3887 / NRRL 1 / QM 1276 / 107)</name>
    <dbReference type="NCBI Taxonomy" id="344612"/>
    <lineage>
        <taxon>Eukaryota</taxon>
        <taxon>Fungi</taxon>
        <taxon>Dikarya</taxon>
        <taxon>Ascomycota</taxon>
        <taxon>Pezizomycotina</taxon>
        <taxon>Eurotiomycetes</taxon>
        <taxon>Eurotiomycetidae</taxon>
        <taxon>Eurotiales</taxon>
        <taxon>Aspergillaceae</taxon>
        <taxon>Aspergillus</taxon>
        <taxon>Aspergillus subgen. Fumigati</taxon>
    </lineage>
</organism>
<dbReference type="SUPFAM" id="SSF53167">
    <property type="entry name" value="Purine and uridine phosphorylases"/>
    <property type="match status" value="1"/>
</dbReference>
<dbReference type="GO" id="GO:0003824">
    <property type="term" value="F:catalytic activity"/>
    <property type="evidence" value="ECO:0007669"/>
    <property type="project" value="InterPro"/>
</dbReference>
<dbReference type="Pfam" id="PF01048">
    <property type="entry name" value="PNP_UDP_1"/>
    <property type="match status" value="1"/>
</dbReference>
<name>A1C8S3_ASPCL</name>
<dbReference type="OMA" id="IDVFHIS"/>
<gene>
    <name evidence="2" type="ORF">ACLA_044300</name>
</gene>
<accession>A1C8S3</accession>
<dbReference type="EMBL" id="DS027046">
    <property type="protein sequence ID" value="EAW13710.1"/>
    <property type="molecule type" value="Genomic_DNA"/>
</dbReference>
<dbReference type="InterPro" id="IPR053137">
    <property type="entry name" value="NLR-like"/>
</dbReference>
<dbReference type="PANTHER" id="PTHR46082">
    <property type="entry name" value="ATP/GTP-BINDING PROTEIN-RELATED"/>
    <property type="match status" value="1"/>
</dbReference>
<dbReference type="KEGG" id="act:ACLA_044300"/>
<evidence type="ECO:0000259" key="1">
    <source>
        <dbReference type="Pfam" id="PF01048"/>
    </source>
</evidence>
<dbReference type="eggNOG" id="ENOG502RP0N">
    <property type="taxonomic scope" value="Eukaryota"/>
</dbReference>
<dbReference type="OrthoDB" id="20872at2759"/>
<dbReference type="InterPro" id="IPR035994">
    <property type="entry name" value="Nucleoside_phosphorylase_sf"/>
</dbReference>
<feature type="domain" description="Nucleoside phosphorylase" evidence="1">
    <location>
        <begin position="13"/>
        <end position="160"/>
    </location>
</feature>
<evidence type="ECO:0000313" key="2">
    <source>
        <dbReference type="EMBL" id="EAW13710.1"/>
    </source>
</evidence>
<dbReference type="VEuPathDB" id="FungiDB:ACLA_044300"/>
<dbReference type="GeneID" id="4707318"/>
<dbReference type="HOGENOM" id="CLU_000288_34_22_1"/>
<dbReference type="Proteomes" id="UP000006701">
    <property type="component" value="Unassembled WGS sequence"/>
</dbReference>
<dbReference type="AlphaFoldDB" id="A1C8S3"/>
<keyword evidence="3" id="KW-1185">Reference proteome</keyword>
<dbReference type="RefSeq" id="XP_001275136.1">
    <property type="nucleotide sequence ID" value="XM_001275135.1"/>
</dbReference>
<dbReference type="STRING" id="344612.A1C8S3"/>
<dbReference type="Gene3D" id="3.40.50.1580">
    <property type="entry name" value="Nucleoside phosphorylase domain"/>
    <property type="match status" value="1"/>
</dbReference>
<sequence length="378" mass="41581">MEYPRPTRRDQFKVAILCALAVESDAVEAIFDEYYDEEEDDFGQHTRDQNTYLNGRVGQHYVVLVYVGGMGKVKAMAATSNLKLSYRNIQLALVVGVCGGIPRSNDGKEIYLGDVLVSDRLVQWDIGKHLPHGFLRKVDPAYSQTRPNQETQALLDRIRDIDKQHQRKVALVQHLAAVQKVLGDRSATYPGIDQDCLFPSTHLHQHRGLRPCGVCVSCGDCEDDGICKKALNASCDELGCIDKAPSCRIRSASPDAVSKVPSPAVHVGPIASGDTVLVSGEDRDRLVAREGVIGVEMEGIGLWKETPCIVIKAVADYADCHKAKAWQRYAAGTAASFTKLFLLDYLVDTPDTPAVPLTGKTAYYAHLLRHIDSDIHLK</sequence>
<dbReference type="InterPro" id="IPR000845">
    <property type="entry name" value="Nucleoside_phosphorylase_d"/>
</dbReference>